<evidence type="ECO:0000313" key="2">
    <source>
        <dbReference type="EMBL" id="MPC33884.1"/>
    </source>
</evidence>
<keyword evidence="3" id="KW-1185">Reference proteome</keyword>
<evidence type="ECO:0000313" key="3">
    <source>
        <dbReference type="Proteomes" id="UP000324222"/>
    </source>
</evidence>
<organism evidence="2 3">
    <name type="scientific">Portunus trituberculatus</name>
    <name type="common">Swimming crab</name>
    <name type="synonym">Neptunus trituberculatus</name>
    <dbReference type="NCBI Taxonomy" id="210409"/>
    <lineage>
        <taxon>Eukaryota</taxon>
        <taxon>Metazoa</taxon>
        <taxon>Ecdysozoa</taxon>
        <taxon>Arthropoda</taxon>
        <taxon>Crustacea</taxon>
        <taxon>Multicrustacea</taxon>
        <taxon>Malacostraca</taxon>
        <taxon>Eumalacostraca</taxon>
        <taxon>Eucarida</taxon>
        <taxon>Decapoda</taxon>
        <taxon>Pleocyemata</taxon>
        <taxon>Brachyura</taxon>
        <taxon>Eubrachyura</taxon>
        <taxon>Portunoidea</taxon>
        <taxon>Portunidae</taxon>
        <taxon>Portuninae</taxon>
        <taxon>Portunus</taxon>
    </lineage>
</organism>
<evidence type="ECO:0000256" key="1">
    <source>
        <dbReference type="SAM" id="MobiDB-lite"/>
    </source>
</evidence>
<feature type="region of interest" description="Disordered" evidence="1">
    <location>
        <begin position="1"/>
        <end position="21"/>
    </location>
</feature>
<reference evidence="2 3" key="1">
    <citation type="submission" date="2019-05" db="EMBL/GenBank/DDBJ databases">
        <title>Another draft genome of Portunus trituberculatus and its Hox gene families provides insights of decapod evolution.</title>
        <authorList>
            <person name="Jeong J.-H."/>
            <person name="Song I."/>
            <person name="Kim S."/>
            <person name="Choi T."/>
            <person name="Kim D."/>
            <person name="Ryu S."/>
            <person name="Kim W."/>
        </authorList>
    </citation>
    <scope>NUCLEOTIDE SEQUENCE [LARGE SCALE GENOMIC DNA]</scope>
    <source>
        <tissue evidence="2">Muscle</tissue>
    </source>
</reference>
<protein>
    <submittedName>
        <fullName evidence="2">Uncharacterized protein</fullName>
    </submittedName>
</protein>
<dbReference type="AlphaFoldDB" id="A0A5B7EN88"/>
<dbReference type="EMBL" id="VSRR010002933">
    <property type="protein sequence ID" value="MPC33884.1"/>
    <property type="molecule type" value="Genomic_DNA"/>
</dbReference>
<proteinExistence type="predicted"/>
<dbReference type="Proteomes" id="UP000324222">
    <property type="component" value="Unassembled WGS sequence"/>
</dbReference>
<accession>A0A5B7EN88</accession>
<gene>
    <name evidence="2" type="ORF">E2C01_027251</name>
</gene>
<name>A0A5B7EN88_PORTR</name>
<comment type="caution">
    <text evidence="2">The sequence shown here is derived from an EMBL/GenBank/DDBJ whole genome shotgun (WGS) entry which is preliminary data.</text>
</comment>
<sequence length="85" mass="9334">MDDKHSAPPDPPPDDGPTLQTTTLLGLFTPLTTCMSVAEDPPTFALGLTAFYHCHQYHVCVYNTSYLHNIRHPAALHTTSPTEQS</sequence>